<reference evidence="2" key="1">
    <citation type="submission" date="2021-10" db="EMBL/GenBank/DDBJ databases">
        <authorList>
            <person name="Piombo E."/>
        </authorList>
    </citation>
    <scope>NUCLEOTIDE SEQUENCE</scope>
</reference>
<dbReference type="EMBL" id="CABFNQ020000539">
    <property type="protein sequence ID" value="CAH0018658.1"/>
    <property type="molecule type" value="Genomic_DNA"/>
</dbReference>
<dbReference type="InterPro" id="IPR051693">
    <property type="entry name" value="UPF0046_metallophosphoest"/>
</dbReference>
<dbReference type="GO" id="GO:0016787">
    <property type="term" value="F:hydrolase activity"/>
    <property type="evidence" value="ECO:0007669"/>
    <property type="project" value="InterPro"/>
</dbReference>
<dbReference type="AlphaFoldDB" id="A0A9N9V9T3"/>
<sequence length="340" mass="38340">MSLTKALPIRSIKHTGNTIKTRFLILSDTHACDVAAPKQYADVALHCGDLTQRSKMSEFRKSLALLKSINSPLKLVIPGNHDFTLDETLFRGGEFKTRRLLSTKEREMEYGRTGDAIALMEEASEAGIFYLKEGTHQFKLSNGASLKLFASPYIPSLLEWGFRYEPSKGHKYEIKEGTDLVMTHCPPKGILDANYQGDEVGCPHLFEAVARIRPRLHCFGHSHEGWGAKLVTWRGDAASERHSRMADVDEYHSVLVQHLDGLRRSSEDDERIIEEKADKVRAAYNERCYRTSHCSGDNHPIILGRKTLFINAAMKGSKEAEYPMHLPWLVDAELLMANAD</sequence>
<protein>
    <recommendedName>
        <fullName evidence="1">Calcineurin-like phosphoesterase domain-containing protein</fullName>
    </recommendedName>
</protein>
<proteinExistence type="predicted"/>
<evidence type="ECO:0000259" key="1">
    <source>
        <dbReference type="Pfam" id="PF00149"/>
    </source>
</evidence>
<accession>A0A9N9V9T3</accession>
<evidence type="ECO:0000313" key="3">
    <source>
        <dbReference type="Proteomes" id="UP000696573"/>
    </source>
</evidence>
<feature type="domain" description="Calcineurin-like phosphoesterase" evidence="1">
    <location>
        <begin position="22"/>
        <end position="224"/>
    </location>
</feature>
<dbReference type="InterPro" id="IPR029052">
    <property type="entry name" value="Metallo-depent_PP-like"/>
</dbReference>
<gene>
    <name evidence="2" type="ORF">CRHIZ90672A_00017484</name>
</gene>
<evidence type="ECO:0000313" key="2">
    <source>
        <dbReference type="EMBL" id="CAH0018658.1"/>
    </source>
</evidence>
<dbReference type="InterPro" id="IPR004843">
    <property type="entry name" value="Calcineurin-like_PHP"/>
</dbReference>
<dbReference type="Proteomes" id="UP000696573">
    <property type="component" value="Unassembled WGS sequence"/>
</dbReference>
<dbReference type="Gene3D" id="3.60.21.10">
    <property type="match status" value="1"/>
</dbReference>
<organism evidence="2 3">
    <name type="scientific">Clonostachys rhizophaga</name>
    <dbReference type="NCBI Taxonomy" id="160324"/>
    <lineage>
        <taxon>Eukaryota</taxon>
        <taxon>Fungi</taxon>
        <taxon>Dikarya</taxon>
        <taxon>Ascomycota</taxon>
        <taxon>Pezizomycotina</taxon>
        <taxon>Sordariomycetes</taxon>
        <taxon>Hypocreomycetidae</taxon>
        <taxon>Hypocreales</taxon>
        <taxon>Bionectriaceae</taxon>
        <taxon>Clonostachys</taxon>
    </lineage>
</organism>
<dbReference type="PANTHER" id="PTHR12905">
    <property type="entry name" value="METALLOPHOSPHOESTERASE"/>
    <property type="match status" value="1"/>
</dbReference>
<keyword evidence="3" id="KW-1185">Reference proteome</keyword>
<comment type="caution">
    <text evidence="2">The sequence shown here is derived from an EMBL/GenBank/DDBJ whole genome shotgun (WGS) entry which is preliminary data.</text>
</comment>
<name>A0A9N9V9T3_9HYPO</name>
<dbReference type="OrthoDB" id="630188at2759"/>
<dbReference type="PANTHER" id="PTHR12905:SF0">
    <property type="entry name" value="CALCINEURIN-LIKE PHOSPHOESTERASE DOMAIN-CONTAINING PROTEIN"/>
    <property type="match status" value="1"/>
</dbReference>
<dbReference type="Pfam" id="PF00149">
    <property type="entry name" value="Metallophos"/>
    <property type="match status" value="1"/>
</dbReference>
<dbReference type="CDD" id="cd07379">
    <property type="entry name" value="MPP_239FB"/>
    <property type="match status" value="1"/>
</dbReference>
<dbReference type="SUPFAM" id="SSF56300">
    <property type="entry name" value="Metallo-dependent phosphatases"/>
    <property type="match status" value="1"/>
</dbReference>